<evidence type="ECO:0000259" key="12">
    <source>
        <dbReference type="Pfam" id="PF03801"/>
    </source>
</evidence>
<dbReference type="Pfam" id="PF03801">
    <property type="entry name" value="Ndc80_HEC"/>
    <property type="match status" value="1"/>
</dbReference>
<dbReference type="STRING" id="946362.F2TVU6"/>
<dbReference type="GO" id="GO:0051301">
    <property type="term" value="P:cell division"/>
    <property type="evidence" value="ECO:0007669"/>
    <property type="project" value="UniProtKB-UniRule"/>
</dbReference>
<keyword evidence="9 10" id="KW-0137">Centromere</keyword>
<dbReference type="GeneID" id="16067737"/>
<evidence type="ECO:0000256" key="6">
    <source>
        <dbReference type="ARBA" id="ARBA00023054"/>
    </source>
</evidence>
<dbReference type="Proteomes" id="UP000007799">
    <property type="component" value="Unassembled WGS sequence"/>
</dbReference>
<dbReference type="PANTHER" id="PTHR10643">
    <property type="entry name" value="KINETOCHORE PROTEIN NDC80"/>
    <property type="match status" value="1"/>
</dbReference>
<dbReference type="PANTHER" id="PTHR10643:SF2">
    <property type="entry name" value="KINETOCHORE PROTEIN NDC80 HOMOLOG"/>
    <property type="match status" value="1"/>
</dbReference>
<comment type="function">
    <text evidence="10">Acts as a component of the essential kinetochore-associated NDC80 complex, which is required for chromosome segregation and spindle checkpoint activity.</text>
</comment>
<dbReference type="AlphaFoldDB" id="F2TVU6"/>
<name>F2TVU6_SALR5</name>
<evidence type="ECO:0000256" key="4">
    <source>
        <dbReference type="ARBA" id="ARBA00022776"/>
    </source>
</evidence>
<feature type="region of interest" description="Disordered" evidence="11">
    <location>
        <begin position="546"/>
        <end position="569"/>
    </location>
</feature>
<dbReference type="eggNOG" id="KOG0995">
    <property type="taxonomic scope" value="Eukaryota"/>
</dbReference>
<keyword evidence="14" id="KW-1185">Reference proteome</keyword>
<feature type="region of interest" description="Disordered" evidence="11">
    <location>
        <begin position="1"/>
        <end position="107"/>
    </location>
</feature>
<comment type="subcellular location">
    <subcellularLocation>
        <location evidence="10">Chromosome</location>
        <location evidence="10">Centromere</location>
        <location evidence="10">Kinetochore</location>
    </subcellularLocation>
    <subcellularLocation>
        <location evidence="10">Nucleus</location>
    </subcellularLocation>
</comment>
<dbReference type="KEGG" id="sre:PTSG_00214"/>
<sequence>MAYRGALSRVSLSEDNARAGRKSMGGPIKRQSRGGRNSLAPQSKRESLAGPKASSRKSMAGRPSTGGRPSTAGRYSMGGRQSMGGANSRRSSMHRRPEPRPLSDKGYKQQSIKELMEFLVYNQFPKAISEQRLKGPSTREFVEIFQFVYERLDPCFPWAKLKAEDEIPTLLKAIGYPFSVKPSLIISCGSPHNWPKLLGALRWMIELTDFLEDHKDNILRLLISQAQLLSADREGDFFGTADSEEMLETLQFILETAETFRQHGEDGMLPSLEPEAVEEKRMQVIEEREALKAESEQLRAQRDELESASSRLPKLRQKKAEVESDCEQLTQELAKGRQSEERYDKRIAELQQFLEARKEELANVQARKRKLQETCDAQDMQREQFEQVQTELARLKTDLKSTRFQIRQRKDDVKAKQDAVAQKEQQLIELLNDYNHLVCELGLTSANANNPVSRDCRLRVQTTADSVDEILSANVKRDIAPAIQEFRGQVQQSLQQAGLEQQHVARQLAEVQQQIDAKREEIGSLEQRIQATMKHCSNEEELLREERQRHESSLKSEQGEASRLREEVDTLRHQSQVQLEHAMRRYQELKESCAREEERLNKVIFEALTAVVHYKEYVTNVLAQMQARYCQ</sequence>
<dbReference type="OrthoDB" id="7459479at2759"/>
<dbReference type="Gene3D" id="1.10.418.30">
    <property type="entry name" value="Ncd80 complex, Ncd80 subunit"/>
    <property type="match status" value="1"/>
</dbReference>
<evidence type="ECO:0000256" key="2">
    <source>
        <dbReference type="ARBA" id="ARBA00022454"/>
    </source>
</evidence>
<dbReference type="InterPro" id="IPR005550">
    <property type="entry name" value="Kinetochore_Ndc80"/>
</dbReference>
<keyword evidence="3 10" id="KW-0132">Cell division</keyword>
<evidence type="ECO:0000256" key="11">
    <source>
        <dbReference type="SAM" id="MobiDB-lite"/>
    </source>
</evidence>
<dbReference type="EMBL" id="GL832955">
    <property type="protein sequence ID" value="EGD72192.1"/>
    <property type="molecule type" value="Genomic_DNA"/>
</dbReference>
<accession>F2TVU6</accession>
<keyword evidence="5 10" id="KW-0995">Kinetochore</keyword>
<protein>
    <recommendedName>
        <fullName evidence="10">Kinetochore protein NDC80</fullName>
    </recommendedName>
</protein>
<comment type="subunit">
    <text evidence="10">Component of the NDC80 complex.</text>
</comment>
<feature type="compositionally biased region" description="Basic and acidic residues" evidence="11">
    <location>
        <begin position="95"/>
        <end position="107"/>
    </location>
</feature>
<dbReference type="OMA" id="PSHKFQK"/>
<dbReference type="GO" id="GO:0031262">
    <property type="term" value="C:Ndc80 complex"/>
    <property type="evidence" value="ECO:0007669"/>
    <property type="project" value="UniProtKB-UniRule"/>
</dbReference>
<keyword evidence="6" id="KW-0175">Coiled coil</keyword>
<evidence type="ECO:0000256" key="10">
    <source>
        <dbReference type="RuleBase" id="RU368072"/>
    </source>
</evidence>
<evidence type="ECO:0000256" key="3">
    <source>
        <dbReference type="ARBA" id="ARBA00022618"/>
    </source>
</evidence>
<gene>
    <name evidence="13" type="ORF">PTSG_00214</name>
</gene>
<feature type="region of interest" description="Disordered" evidence="11">
    <location>
        <begin position="295"/>
        <end position="319"/>
    </location>
</feature>
<evidence type="ECO:0000256" key="9">
    <source>
        <dbReference type="ARBA" id="ARBA00023328"/>
    </source>
</evidence>
<dbReference type="InterPro" id="IPR055260">
    <property type="entry name" value="Ndc80_CH"/>
</dbReference>
<feature type="compositionally biased region" description="Basic and acidic residues" evidence="11">
    <location>
        <begin position="295"/>
        <end position="305"/>
    </location>
</feature>
<keyword evidence="2 10" id="KW-0158">Chromosome</keyword>
<dbReference type="GO" id="GO:0051315">
    <property type="term" value="P:attachment of mitotic spindle microtubules to kinetochore"/>
    <property type="evidence" value="ECO:0007669"/>
    <property type="project" value="UniProtKB-UniRule"/>
</dbReference>
<dbReference type="GO" id="GO:0005634">
    <property type="term" value="C:nucleus"/>
    <property type="evidence" value="ECO:0007669"/>
    <property type="project" value="UniProtKB-SubCell"/>
</dbReference>
<evidence type="ECO:0000256" key="5">
    <source>
        <dbReference type="ARBA" id="ARBA00022838"/>
    </source>
</evidence>
<evidence type="ECO:0000256" key="8">
    <source>
        <dbReference type="ARBA" id="ARBA00023306"/>
    </source>
</evidence>
<evidence type="ECO:0000256" key="7">
    <source>
        <dbReference type="ARBA" id="ARBA00023242"/>
    </source>
</evidence>
<comment type="similarity">
    <text evidence="1 10">Belongs to the NDC80/HEC1 family.</text>
</comment>
<keyword evidence="7 10" id="KW-0539">Nucleus</keyword>
<dbReference type="InterPro" id="IPR038273">
    <property type="entry name" value="Ndc80_sf"/>
</dbReference>
<keyword evidence="4 10" id="KW-0498">Mitosis</keyword>
<dbReference type="Gene3D" id="1.10.287.1490">
    <property type="match status" value="1"/>
</dbReference>
<evidence type="ECO:0000256" key="1">
    <source>
        <dbReference type="ARBA" id="ARBA00007050"/>
    </source>
</evidence>
<proteinExistence type="inferred from homology"/>
<feature type="domain" description="Kinetochore protein Ndc80 CH" evidence="12">
    <location>
        <begin position="80"/>
        <end position="212"/>
    </location>
</feature>
<dbReference type="RefSeq" id="XP_004998763.1">
    <property type="nucleotide sequence ID" value="XM_004998706.1"/>
</dbReference>
<dbReference type="InParanoid" id="F2TVU6"/>
<keyword evidence="8 10" id="KW-0131">Cell cycle</keyword>
<evidence type="ECO:0000313" key="14">
    <source>
        <dbReference type="Proteomes" id="UP000007799"/>
    </source>
</evidence>
<reference evidence="13" key="1">
    <citation type="submission" date="2009-08" db="EMBL/GenBank/DDBJ databases">
        <title>Annotation of Salpingoeca rosetta.</title>
        <authorList>
            <consortium name="The Broad Institute Genome Sequencing Platform"/>
            <person name="Russ C."/>
            <person name="Cuomo C."/>
            <person name="Burger G."/>
            <person name="Gray M.W."/>
            <person name="Holland P.W.H."/>
            <person name="King N."/>
            <person name="Lang F.B.F."/>
            <person name="Roger A.J."/>
            <person name="Ruiz-Trillo I."/>
            <person name="Young S.K."/>
            <person name="Zeng Q."/>
            <person name="Gargeya S."/>
            <person name="Alvarado L."/>
            <person name="Berlin A."/>
            <person name="Chapman S.B."/>
            <person name="Chen Z."/>
            <person name="Freedman E."/>
            <person name="Gellesch M."/>
            <person name="Goldberg J."/>
            <person name="Griggs A."/>
            <person name="Gujja S."/>
            <person name="Heilman E."/>
            <person name="Heiman D."/>
            <person name="Howarth C."/>
            <person name="Mehta T."/>
            <person name="Neiman D."/>
            <person name="Pearson M."/>
            <person name="Roberts A."/>
            <person name="Saif S."/>
            <person name="Shea T."/>
            <person name="Shenoy N."/>
            <person name="Sisk P."/>
            <person name="Stolte C."/>
            <person name="Sykes S."/>
            <person name="White J."/>
            <person name="Yandava C."/>
            <person name="Haas B."/>
            <person name="Nusbaum C."/>
            <person name="Birren B."/>
        </authorList>
    </citation>
    <scope>NUCLEOTIDE SEQUENCE [LARGE SCALE GENOMIC DNA]</scope>
    <source>
        <strain evidence="13">ATCC 50818</strain>
    </source>
</reference>
<organism evidence="14">
    <name type="scientific">Salpingoeca rosetta (strain ATCC 50818 / BSB-021)</name>
    <dbReference type="NCBI Taxonomy" id="946362"/>
    <lineage>
        <taxon>Eukaryota</taxon>
        <taxon>Choanoflagellata</taxon>
        <taxon>Craspedida</taxon>
        <taxon>Salpingoecidae</taxon>
        <taxon>Salpingoeca</taxon>
    </lineage>
</organism>
<evidence type="ECO:0000313" key="13">
    <source>
        <dbReference type="EMBL" id="EGD72192.1"/>
    </source>
</evidence>